<dbReference type="InterPro" id="IPR033388">
    <property type="entry name" value="BAF250_C"/>
</dbReference>
<feature type="region of interest" description="Disordered" evidence="4">
    <location>
        <begin position="1178"/>
        <end position="1198"/>
    </location>
</feature>
<feature type="compositionally biased region" description="Polar residues" evidence="4">
    <location>
        <begin position="685"/>
        <end position="705"/>
    </location>
</feature>
<dbReference type="Gene3D" id="1.25.10.10">
    <property type="entry name" value="Leucine-rich Repeat Variant"/>
    <property type="match status" value="1"/>
</dbReference>
<dbReference type="GO" id="GO:0005654">
    <property type="term" value="C:nucleoplasm"/>
    <property type="evidence" value="ECO:0007669"/>
    <property type="project" value="TreeGrafter"/>
</dbReference>
<dbReference type="Proteomes" id="UP000261620">
    <property type="component" value="Unplaced"/>
</dbReference>
<feature type="compositionally biased region" description="Polar residues" evidence="4">
    <location>
        <begin position="500"/>
        <end position="512"/>
    </location>
</feature>
<accession>A0A3Q3VPA6</accession>
<evidence type="ECO:0000256" key="3">
    <source>
        <dbReference type="ARBA" id="ARBA00023242"/>
    </source>
</evidence>
<feature type="domain" description="ARID" evidence="5">
    <location>
        <begin position="527"/>
        <end position="618"/>
    </location>
</feature>
<protein>
    <recommendedName>
        <fullName evidence="5">ARID domain-containing protein</fullName>
    </recommendedName>
</protein>
<feature type="region of interest" description="Disordered" evidence="4">
    <location>
        <begin position="14"/>
        <end position="416"/>
    </location>
</feature>
<feature type="compositionally biased region" description="Low complexity" evidence="4">
    <location>
        <begin position="259"/>
        <end position="275"/>
    </location>
</feature>
<feature type="compositionally biased region" description="Low complexity" evidence="4">
    <location>
        <begin position="145"/>
        <end position="165"/>
    </location>
</feature>
<dbReference type="PANTHER" id="PTHR12656">
    <property type="entry name" value="BRG-1 ASSOCIATED FACTOR 250 BAF250"/>
    <property type="match status" value="1"/>
</dbReference>
<reference evidence="6" key="1">
    <citation type="submission" date="2025-08" db="UniProtKB">
        <authorList>
            <consortium name="Ensembl"/>
        </authorList>
    </citation>
    <scope>IDENTIFICATION</scope>
</reference>
<dbReference type="OMA" id="CTTSSWQ"/>
<dbReference type="GO" id="GO:0071565">
    <property type="term" value="C:nBAF complex"/>
    <property type="evidence" value="ECO:0007669"/>
    <property type="project" value="TreeGrafter"/>
</dbReference>
<feature type="compositionally biased region" description="Polar residues" evidence="4">
    <location>
        <begin position="915"/>
        <end position="926"/>
    </location>
</feature>
<reference evidence="6" key="2">
    <citation type="submission" date="2025-09" db="UniProtKB">
        <authorList>
            <consortium name="Ensembl"/>
        </authorList>
    </citation>
    <scope>IDENTIFICATION</scope>
</reference>
<keyword evidence="3" id="KW-0539">Nucleus</keyword>
<dbReference type="GO" id="GO:0016514">
    <property type="term" value="C:SWI/SNF complex"/>
    <property type="evidence" value="ECO:0007669"/>
    <property type="project" value="InterPro"/>
</dbReference>
<evidence type="ECO:0000259" key="5">
    <source>
        <dbReference type="PROSITE" id="PS51011"/>
    </source>
</evidence>
<feature type="compositionally biased region" description="Pro residues" evidence="4">
    <location>
        <begin position="371"/>
        <end position="383"/>
    </location>
</feature>
<dbReference type="PROSITE" id="PS51011">
    <property type="entry name" value="ARID"/>
    <property type="match status" value="1"/>
</dbReference>
<feature type="compositionally biased region" description="Polar residues" evidence="4">
    <location>
        <begin position="78"/>
        <end position="101"/>
    </location>
</feature>
<feature type="region of interest" description="Disordered" evidence="4">
    <location>
        <begin position="445"/>
        <end position="512"/>
    </location>
</feature>
<dbReference type="InterPro" id="IPR001606">
    <property type="entry name" value="ARID_dom"/>
</dbReference>
<evidence type="ECO:0000256" key="4">
    <source>
        <dbReference type="SAM" id="MobiDB-lite"/>
    </source>
</evidence>
<feature type="compositionally biased region" description="Polar residues" evidence="4">
    <location>
        <begin position="333"/>
        <end position="345"/>
    </location>
</feature>
<dbReference type="InterPro" id="IPR021906">
    <property type="entry name" value="BAF250/Osa"/>
</dbReference>
<dbReference type="GO" id="GO:0006338">
    <property type="term" value="P:chromatin remodeling"/>
    <property type="evidence" value="ECO:0007669"/>
    <property type="project" value="InterPro"/>
</dbReference>
<dbReference type="InterPro" id="IPR011989">
    <property type="entry name" value="ARM-like"/>
</dbReference>
<feature type="region of interest" description="Disordered" evidence="4">
    <location>
        <begin position="620"/>
        <end position="705"/>
    </location>
</feature>
<dbReference type="InterPro" id="IPR036431">
    <property type="entry name" value="ARID_dom_sf"/>
</dbReference>
<dbReference type="Pfam" id="PF12031">
    <property type="entry name" value="BAF250_C"/>
    <property type="match status" value="1"/>
</dbReference>
<evidence type="ECO:0000313" key="6">
    <source>
        <dbReference type="Ensembl" id="ENSMMOP00000002698.1"/>
    </source>
</evidence>
<dbReference type="SUPFAM" id="SSF46774">
    <property type="entry name" value="ARID-like"/>
    <property type="match status" value="1"/>
</dbReference>
<evidence type="ECO:0000313" key="7">
    <source>
        <dbReference type="Proteomes" id="UP000261620"/>
    </source>
</evidence>
<dbReference type="GO" id="GO:0031491">
    <property type="term" value="F:nucleosome binding"/>
    <property type="evidence" value="ECO:0007669"/>
    <property type="project" value="TreeGrafter"/>
</dbReference>
<dbReference type="GO" id="GO:0035060">
    <property type="term" value="C:brahma complex"/>
    <property type="evidence" value="ECO:0007669"/>
    <property type="project" value="InterPro"/>
</dbReference>
<evidence type="ECO:0000256" key="1">
    <source>
        <dbReference type="ARBA" id="ARBA00004123"/>
    </source>
</evidence>
<feature type="compositionally biased region" description="Low complexity" evidence="4">
    <location>
        <begin position="658"/>
        <end position="670"/>
    </location>
</feature>
<dbReference type="GO" id="GO:0006357">
    <property type="term" value="P:regulation of transcription by RNA polymerase II"/>
    <property type="evidence" value="ECO:0007669"/>
    <property type="project" value="TreeGrafter"/>
</dbReference>
<dbReference type="GO" id="GO:0003677">
    <property type="term" value="F:DNA binding"/>
    <property type="evidence" value="ECO:0007669"/>
    <property type="project" value="InterPro"/>
</dbReference>
<dbReference type="GO" id="GO:0045893">
    <property type="term" value="P:positive regulation of DNA-templated transcription"/>
    <property type="evidence" value="ECO:0007669"/>
    <property type="project" value="TreeGrafter"/>
</dbReference>
<comment type="subcellular location">
    <subcellularLocation>
        <location evidence="1">Nucleus</location>
    </subcellularLocation>
</comment>
<name>A0A3Q3VPA6_MOLML</name>
<feature type="compositionally biased region" description="Low complexity" evidence="4">
    <location>
        <begin position="187"/>
        <end position="215"/>
    </location>
</feature>
<sequence>MDFMAMKRSQLYSLANNPYSPPQQPGGGPYPPSQTYTSPPPHRYPMSMQGRGQMGIGGMQYSQQQVAPYGPQGMGGYSQPQQTGQQAPLTYFSPPQQTSSGPKQSPYLQPRPPPPQQVQRNTYPLPLFQDLSGSIDDLPTGTEAGLGSAVSAGGSSSSSSSSSHGEQGGASNQGQSSFSPHASPHLPSQRSGPSPSPVGSPAGSTQSQQSRSGSGPISPASSNMAPQNAGIGPDGARPPITRSPMAQERGFLSNMQRNQASSQFSSPQSGPSMSPHPTPGGSLYPGMGSYPQSGSSGPYGPQGTPYVHQGNYHRPSGYGGTSSTSYSGPGPGMTNNLGMNASSPMHGQGPGQPIPVGRSQGPGNQNRVYPPMAPISPSMPQPAGPGMAPPSLGSSNRKTQEGTAANSTRNSERKVMDMFIPKKLKVSSSCLSPCQLQDVYSNNNNNSSGGSASQQCASQPATPVGALPVPSPLSPSPASLSSYHGDDSDSISSPPWPLKTPSSPKANPNSLSLSGERITRLFELGVEPERRNWVERYLNFMEDRGTPVAHLPAVGKKPLDLWRLYIAVREIGGLAMVNKNKKWRELSTKLNVGTSSSSASSLKKQYIQYLFAYECKMERGEEPPADSSSSGSSIVVGDSRKQVKIQPPSPGNSGGSLQGPQTPQSSSSSSMAEAAGDLKPPTPATTPVGQVTALQPNRSSVSIQDPFSEVSDPAFQKRATPLPPSAPYQQGLSMPDMMMRMQYDTKDPFAGMRKMAGADPYIPGQMPGGGIQDMYHGYKRPMDGMYGPPTKRHESDMYAMQYANQQPDMYNHYGGGMMGGGPTPNHANDGPNMWPSRTDLGYPYSNRQGPPSQIPPYGSIGRDDMDGRPGQEHWHRPSPYVSSSGGISTLSSRQPSSYSNSPSMANHLPRAPSPGSFQRSMDSRMSPSKAPFMSPMKIAKPGMTMIGSQGSGPLGQFPPNLRRDLNYPPGSVEATMPILKPRRKLNSKDTGEMGLNSWEPNTFILYLLLLKLWTFIFSLSDQLPGFLELIVEYFRRFLIEMFGILEEFEVGTVAQKSPLDPASDQKEEAVPDQETDSTVEEERETEGKEEEEKSEKAAESTKEFIELPVTEVEPKPKQASKYDKFPVKIVHKNDLTEDMTEHLRYITEFTSGLLHWQAGGGDSTAHIQTHFEPRCEAPAMADDKTGKENKEATKVDDGKEQSLKHITATIDDVLCARVDALSYSHPARSLPSYPFRVHSDGEQDHITLLEDEPRCLDEAPLSTISAWQDSLAKRCLCISNIVRSLSFIPGNDLDMSRHPALVLLLGRLLLLHHQHPERNRSPPGYQRDERQERELLSSKEEWWWECLSVLRENAMVTLANISGQLDLSAYPDTICLPILDGLLHWMVCPSAEAQDPFPSAAPISQLTPQRLVLECLCKLSILADNVDLLLATPPFRRQEKLFTVLVRYMGQRKTQVYREMAVAVLSHLAQGDPTAARAIAMQKGSVGNLVGFLEDGVSMAQYQQNPHSLLHMGHPPMDPPSVNMMCRAAKGLLAMAKLEENKTEFVLYESRLLDISISSVLNAGVVGIICQVLFHLGKS</sequence>
<dbReference type="SMART" id="SM01014">
    <property type="entry name" value="ARID"/>
    <property type="match status" value="1"/>
</dbReference>
<dbReference type="Gene3D" id="1.10.150.60">
    <property type="entry name" value="ARID DNA-binding domain"/>
    <property type="match status" value="1"/>
</dbReference>
<dbReference type="Pfam" id="PF01388">
    <property type="entry name" value="ARID"/>
    <property type="match status" value="1"/>
</dbReference>
<feature type="region of interest" description="Disordered" evidence="4">
    <location>
        <begin position="822"/>
        <end position="929"/>
    </location>
</feature>
<feature type="compositionally biased region" description="Low complexity" evidence="4">
    <location>
        <begin position="882"/>
        <end position="903"/>
    </location>
</feature>
<feature type="region of interest" description="Disordered" evidence="4">
    <location>
        <begin position="1058"/>
        <end position="1102"/>
    </location>
</feature>
<feature type="compositionally biased region" description="Basic and acidic residues" evidence="4">
    <location>
        <begin position="861"/>
        <end position="875"/>
    </location>
</feature>
<dbReference type="SMART" id="SM00501">
    <property type="entry name" value="BRIGHT"/>
    <property type="match status" value="1"/>
</dbReference>
<evidence type="ECO:0000256" key="2">
    <source>
        <dbReference type="ARBA" id="ARBA00022553"/>
    </source>
</evidence>
<dbReference type="Ensembl" id="ENSMMOT00000002740.1">
    <property type="protein sequence ID" value="ENSMMOP00000002698.1"/>
    <property type="gene ID" value="ENSMMOG00000002180.1"/>
</dbReference>
<keyword evidence="2" id="KW-0597">Phosphoprotein</keyword>
<keyword evidence="7" id="KW-1185">Reference proteome</keyword>
<feature type="compositionally biased region" description="Acidic residues" evidence="4">
    <location>
        <begin position="1070"/>
        <end position="1089"/>
    </location>
</feature>
<feature type="compositionally biased region" description="Polar residues" evidence="4">
    <location>
        <begin position="392"/>
        <end position="409"/>
    </location>
</feature>
<feature type="compositionally biased region" description="Low complexity" evidence="4">
    <location>
        <begin position="626"/>
        <end position="637"/>
    </location>
</feature>
<organism evidence="6 7">
    <name type="scientific">Mola mola</name>
    <name type="common">Ocean sunfish</name>
    <name type="synonym">Tetraodon mola</name>
    <dbReference type="NCBI Taxonomy" id="94237"/>
    <lineage>
        <taxon>Eukaryota</taxon>
        <taxon>Metazoa</taxon>
        <taxon>Chordata</taxon>
        <taxon>Craniata</taxon>
        <taxon>Vertebrata</taxon>
        <taxon>Euteleostomi</taxon>
        <taxon>Actinopterygii</taxon>
        <taxon>Neopterygii</taxon>
        <taxon>Teleostei</taxon>
        <taxon>Neoteleostei</taxon>
        <taxon>Acanthomorphata</taxon>
        <taxon>Eupercaria</taxon>
        <taxon>Tetraodontiformes</taxon>
        <taxon>Molidae</taxon>
        <taxon>Mola</taxon>
    </lineage>
</organism>
<proteinExistence type="predicted"/>
<feature type="compositionally biased region" description="Low complexity" evidence="4">
    <location>
        <begin position="284"/>
        <end position="306"/>
    </location>
</feature>
<feature type="compositionally biased region" description="Pro residues" evidence="4">
    <location>
        <begin position="19"/>
        <end position="43"/>
    </location>
</feature>
<feature type="compositionally biased region" description="Basic and acidic residues" evidence="4">
    <location>
        <begin position="1090"/>
        <end position="1102"/>
    </location>
</feature>
<feature type="region of interest" description="Disordered" evidence="4">
    <location>
        <begin position="713"/>
        <end position="732"/>
    </location>
</feature>
<dbReference type="STRING" id="94237.ENSMMOP00000002698"/>
<dbReference type="PANTHER" id="PTHR12656:SF11">
    <property type="entry name" value="AT-RICH INTERACTIVE DOMAIN-CONTAINING PROTEIN 1B"/>
    <property type="match status" value="1"/>
</dbReference>